<keyword evidence="2" id="KW-1185">Reference proteome</keyword>
<reference evidence="1" key="1">
    <citation type="submission" date="2021-09" db="EMBL/GenBank/DDBJ databases">
        <authorList>
            <consortium name="AG Swart"/>
            <person name="Singh M."/>
            <person name="Singh A."/>
            <person name="Seah K."/>
            <person name="Emmerich C."/>
        </authorList>
    </citation>
    <scope>NUCLEOTIDE SEQUENCE</scope>
    <source>
        <strain evidence="1">ATCC30299</strain>
    </source>
</reference>
<dbReference type="EMBL" id="CAJZBQ010000046">
    <property type="protein sequence ID" value="CAG9328856.1"/>
    <property type="molecule type" value="Genomic_DNA"/>
</dbReference>
<organism evidence="1 2">
    <name type="scientific">Blepharisma stoltei</name>
    <dbReference type="NCBI Taxonomy" id="1481888"/>
    <lineage>
        <taxon>Eukaryota</taxon>
        <taxon>Sar</taxon>
        <taxon>Alveolata</taxon>
        <taxon>Ciliophora</taxon>
        <taxon>Postciliodesmatophora</taxon>
        <taxon>Heterotrichea</taxon>
        <taxon>Heterotrichida</taxon>
        <taxon>Blepharismidae</taxon>
        <taxon>Blepharisma</taxon>
    </lineage>
</organism>
<proteinExistence type="predicted"/>
<dbReference type="AlphaFoldDB" id="A0AAU9JWC4"/>
<evidence type="ECO:0000313" key="2">
    <source>
        <dbReference type="Proteomes" id="UP001162131"/>
    </source>
</evidence>
<protein>
    <submittedName>
        <fullName evidence="1">Uncharacterized protein</fullName>
    </submittedName>
</protein>
<dbReference type="Proteomes" id="UP001162131">
    <property type="component" value="Unassembled WGS sequence"/>
</dbReference>
<evidence type="ECO:0000313" key="1">
    <source>
        <dbReference type="EMBL" id="CAG9328856.1"/>
    </source>
</evidence>
<accession>A0AAU9JWC4</accession>
<sequence length="223" mass="25887">MHIYKYLLNFHKNQIDWIKMNYGLYDAYQSQKGKFFAPSPPKKPSKSLLKKFNVISRNIDIHKELNTDKISNANHHKYRHRGTEIADSIIANLPCEKEIPNDSCSSVSSYRLKRESLTGVNTPVDKSTSPPIRLFIHLPSLKGSRPNTSLKSRNSIIEENSKDLENTNWEEKNKDNDDYDLIKNRGKAGYKNNFHKHTARSILSKQIPIIHYQLYKPFSSHFS</sequence>
<gene>
    <name evidence="1" type="ORF">BSTOLATCC_MIC46840</name>
</gene>
<name>A0AAU9JWC4_9CILI</name>
<comment type="caution">
    <text evidence="1">The sequence shown here is derived from an EMBL/GenBank/DDBJ whole genome shotgun (WGS) entry which is preliminary data.</text>
</comment>